<protein>
    <submittedName>
        <fullName evidence="1">Uncharacterized protein</fullName>
    </submittedName>
</protein>
<reference evidence="1 2" key="1">
    <citation type="journal article" date="2022" name="bioRxiv">
        <title>An ancient truncated duplication of the anti-Mullerian hormone receptor type 2 gene is a potential conserved master sex determinant in the Pangasiidae catfish family.</title>
        <authorList>
            <person name="Wen M."/>
            <person name="Pan Q."/>
            <person name="Jouanno E."/>
            <person name="Montfort J."/>
            <person name="Zahm M."/>
            <person name="Cabau C."/>
            <person name="Klopp C."/>
            <person name="Iampietro C."/>
            <person name="Roques C."/>
            <person name="Bouchez O."/>
            <person name="Castinel A."/>
            <person name="Donnadieu C."/>
            <person name="Parrinello H."/>
            <person name="Poncet C."/>
            <person name="Belmonte E."/>
            <person name="Gautier V."/>
            <person name="Avarre J.-C."/>
            <person name="Dugue R."/>
            <person name="Gustiano R."/>
            <person name="Ha T.T.T."/>
            <person name="Campet M."/>
            <person name="Sriphairoj K."/>
            <person name="Ribolli J."/>
            <person name="de Almeida F.L."/>
            <person name="Desvignes T."/>
            <person name="Postlethwait J.H."/>
            <person name="Bucao C.F."/>
            <person name="Robinson-Rechavi M."/>
            <person name="Bobe J."/>
            <person name="Herpin A."/>
            <person name="Guiguen Y."/>
        </authorList>
    </citation>
    <scope>NUCLEOTIDE SEQUENCE [LARGE SCALE GENOMIC DNA]</scope>
    <source>
        <strain evidence="1">YG-Dec2019</strain>
    </source>
</reference>
<keyword evidence="2" id="KW-1185">Reference proteome</keyword>
<dbReference type="Proteomes" id="UP000829447">
    <property type="component" value="Linkage Group LG19"/>
</dbReference>
<gene>
    <name evidence="1" type="ORF">PGIGA_G00097340</name>
</gene>
<sequence length="892" mass="96977">MFSMSQLGVFSHVLFVLLMCYCVESCVQKHIHAQVPEMLEPGYVVTQVNLEGCGVGPLGLTSSDPAFTIQMDGTIQAVLLTVVPGDGKSFWITVQDRQGHRWFMDVNLSSTGQVSNSAVLKRSKRRWSPPPFSVKENGKGPFPKDMEMIASDTSVNYSLYYVIKGAGVTLNPVGIFSVIPNTGMLRVHGPVDREQYSKIVFMAHAYNVYSNKETDDPLPITVIIEDENDNPPEFSGPMVFAVQEQCPVGTVVGTVNATDKDEPNTLHTKIRFTLQNGTNLFRIDPSSGVITASTNTLDRETVEKYILEIEIKDMNGAPNGLSNIGRAVVSLNDINDNPPTFTETSYKGTVTENAADVLALRIPVNDKDLKNTPNWKAVYEITKGNETGNFLIKTDPVTNEALLYVTKPLDYEKQPTVKLEVMARNEVPLVGTSATWQKVPVEISVENVDEGPEFSVPTLLLKVKENVPNGTLIGIYTATDPETKSSAGINYYKLTDPGSWINVMGSTGELKTAMTIDRESPLVYNNTYNITVKAVDKSQKSGTGTVVILIEDVNDNVPKIPKPHQVLCSKDGTRGSILVEAKDLDQKPYSDPFLFQLGSANAGQWRLTGATGTSVMLEPTVDLPNGLYKVPILVKDLQGFGEEQTVFVQVCKCAKEGECAPQSFSTALGVWGILAMLLGLLLLLLLCLLCILVCSTKGEKLAMADDDVPGGMLLKSNFEAPGEEVKDALIIMPASGADVMDSSKGGGILEHQTMLSSAGANFGQKQTFGGSMYQNNMQGFLTTNTLSSGQYSTGIYGNSYKKYSTMSTMDGWRENGIQLDKKLVYFREEAAARFAEDILRPYGYEGVGSPAGSIGCCSILNEQESLDFLDSLGPKFKPLADVCTSKSQRGGQ</sequence>
<proteinExistence type="predicted"/>
<organism evidence="1 2">
    <name type="scientific">Pangasianodon gigas</name>
    <name type="common">Mekong giant catfish</name>
    <name type="synonym">Pangasius gigas</name>
    <dbReference type="NCBI Taxonomy" id="30993"/>
    <lineage>
        <taxon>Eukaryota</taxon>
        <taxon>Metazoa</taxon>
        <taxon>Chordata</taxon>
        <taxon>Craniata</taxon>
        <taxon>Vertebrata</taxon>
        <taxon>Euteleostomi</taxon>
        <taxon>Actinopterygii</taxon>
        <taxon>Neopterygii</taxon>
        <taxon>Teleostei</taxon>
        <taxon>Ostariophysi</taxon>
        <taxon>Siluriformes</taxon>
        <taxon>Pangasiidae</taxon>
        <taxon>Pangasianodon</taxon>
    </lineage>
</organism>
<dbReference type="EMBL" id="CM040472">
    <property type="protein sequence ID" value="MCI4389371.1"/>
    <property type="molecule type" value="Genomic_DNA"/>
</dbReference>
<comment type="caution">
    <text evidence="1">The sequence shown here is derived from an EMBL/GenBank/DDBJ whole genome shotgun (WGS) entry which is preliminary data.</text>
</comment>
<evidence type="ECO:0000313" key="2">
    <source>
        <dbReference type="Proteomes" id="UP000829447"/>
    </source>
</evidence>
<evidence type="ECO:0000313" key="1">
    <source>
        <dbReference type="EMBL" id="MCI4389371.1"/>
    </source>
</evidence>
<name>A0ACC5XE37_PANGG</name>
<accession>A0ACC5XE37</accession>